<dbReference type="HOGENOM" id="CLU_374255_0_0_1"/>
<feature type="compositionally biased region" description="Basic and acidic residues" evidence="1">
    <location>
        <begin position="726"/>
        <end position="742"/>
    </location>
</feature>
<dbReference type="PROSITE" id="PS00028">
    <property type="entry name" value="ZINC_FINGER_C2H2_1"/>
    <property type="match status" value="1"/>
</dbReference>
<dbReference type="InterPro" id="IPR058925">
    <property type="entry name" value="zf-C2H2_AcuF"/>
</dbReference>
<organism evidence="3 4">
    <name type="scientific">Aureobasidium pullulans EXF-150</name>
    <dbReference type="NCBI Taxonomy" id="1043002"/>
    <lineage>
        <taxon>Eukaryota</taxon>
        <taxon>Fungi</taxon>
        <taxon>Dikarya</taxon>
        <taxon>Ascomycota</taxon>
        <taxon>Pezizomycotina</taxon>
        <taxon>Dothideomycetes</taxon>
        <taxon>Dothideomycetidae</taxon>
        <taxon>Dothideales</taxon>
        <taxon>Saccotheciaceae</taxon>
        <taxon>Aureobasidium</taxon>
    </lineage>
</organism>
<evidence type="ECO:0000259" key="2">
    <source>
        <dbReference type="PROSITE" id="PS00028"/>
    </source>
</evidence>
<dbReference type="STRING" id="1043002.A0A074XFY5"/>
<reference evidence="3 4" key="1">
    <citation type="journal article" date="2014" name="BMC Genomics">
        <title>Genome sequencing of four Aureobasidium pullulans varieties: biotechnological potential, stress tolerance, and description of new species.</title>
        <authorList>
            <person name="Gostin Ar C."/>
            <person name="Ohm R.A."/>
            <person name="Kogej T."/>
            <person name="Sonjak S."/>
            <person name="Turk M."/>
            <person name="Zajc J."/>
            <person name="Zalar P."/>
            <person name="Grube M."/>
            <person name="Sun H."/>
            <person name="Han J."/>
            <person name="Sharma A."/>
            <person name="Chiniquy J."/>
            <person name="Ngan C.Y."/>
            <person name="Lipzen A."/>
            <person name="Barry K."/>
            <person name="Grigoriev I.V."/>
            <person name="Gunde-Cimerman N."/>
        </authorList>
    </citation>
    <scope>NUCLEOTIDE SEQUENCE [LARGE SCALE GENOMIC DNA]</scope>
    <source>
        <strain evidence="3 4">EXF-150</strain>
    </source>
</reference>
<feature type="region of interest" description="Disordered" evidence="1">
    <location>
        <begin position="557"/>
        <end position="577"/>
    </location>
</feature>
<feature type="compositionally biased region" description="Polar residues" evidence="1">
    <location>
        <begin position="714"/>
        <end position="725"/>
    </location>
</feature>
<protein>
    <recommendedName>
        <fullName evidence="2">C2H2-type domain-containing protein</fullName>
    </recommendedName>
</protein>
<feature type="region of interest" description="Disordered" evidence="1">
    <location>
        <begin position="1"/>
        <end position="21"/>
    </location>
</feature>
<dbReference type="InterPro" id="IPR013087">
    <property type="entry name" value="Znf_C2H2_type"/>
</dbReference>
<gene>
    <name evidence="3" type="ORF">M438DRAFT_213293</name>
</gene>
<dbReference type="Pfam" id="PF26082">
    <property type="entry name" value="zf-C2H2_AcuF"/>
    <property type="match status" value="1"/>
</dbReference>
<sequence length="742" mass="84575">MLHDDHLSTPPPPNPDKNARFNNSRSVAVLSSQNCDSEIMSISSIFKDAREKHWELVLSLEGKSGSLLLPILHDRNLCIKDEYGRLSIWGEQTGAVLPARARHSLDEQLRDNEKIRNITLRSITRLTSHIQKGIAQIRAFPARSNRKVGQTIQADENEDYDPSSSDESYSIQNSDLDRPTFDLHKSCQFVSDDIQSLYRISTLLKRPHGVNNLPRPKNTNIYSDATLKEAEEDAYWMTYKMREWRRLQATVDGRRAVISTDDLIDIDFLCQRLKSANMLRRNQLKYWNENPDILEPPEEISEPALGLRTPYAHSPPVAGTLSSDGAISALVEAGDEHTYVVGTPNATRVPNVPECSKTDPAFKCPLCYLTLNSDSMQNRAAWRKHVLHDLRPYVCSFKICPDSGRLFATRDDWIYHEQQMHRRKWVCPDECAHSLYSKSAMIEHVIDTHSHNLHEDQISVYVDMCETEIHVTERDRCLICLKEMPLFQLQRHLARHMVEIALFVLPSPTEGVADGIMTDSDTEISEKTTQLDLFEREEQPDTLSSLEEGYLYPEPSTGKLPQLAPKPNCNSTPVSGIRKSLEDDKSMVRSFQDRGFNYTEFLVFPTPPAARRLDYTPDLVLWYRSLQAEADSTSVDPKLVSLITEQVVAKLERSGTRQGRPEQRTASSVPTEPGRWPAETDIPPQDLSTVPPKIIARIREEIGNAIRKDKESWHNPTKITWSRSGLQHERELPSERETLQAQ</sequence>
<name>A0A074XFY5_AURPU</name>
<feature type="compositionally biased region" description="Basic and acidic residues" evidence="1">
    <location>
        <begin position="652"/>
        <end position="663"/>
    </location>
</feature>
<evidence type="ECO:0000313" key="4">
    <source>
        <dbReference type="Proteomes" id="UP000030706"/>
    </source>
</evidence>
<evidence type="ECO:0000313" key="3">
    <source>
        <dbReference type="EMBL" id="KEQ84425.1"/>
    </source>
</evidence>
<feature type="region of interest" description="Disordered" evidence="1">
    <location>
        <begin position="652"/>
        <end position="689"/>
    </location>
</feature>
<dbReference type="PANTHER" id="PTHR35391">
    <property type="entry name" value="C2H2-TYPE DOMAIN-CONTAINING PROTEIN-RELATED"/>
    <property type="match status" value="1"/>
</dbReference>
<dbReference type="PANTHER" id="PTHR35391:SF7">
    <property type="entry name" value="C2H2-TYPE DOMAIN-CONTAINING PROTEIN"/>
    <property type="match status" value="1"/>
</dbReference>
<dbReference type="RefSeq" id="XP_029760612.1">
    <property type="nucleotide sequence ID" value="XM_029899428.1"/>
</dbReference>
<proteinExistence type="predicted"/>
<accession>A0A074XFY5</accession>
<keyword evidence="4" id="KW-1185">Reference proteome</keyword>
<dbReference type="OrthoDB" id="3945467at2759"/>
<dbReference type="GeneID" id="40741734"/>
<feature type="region of interest" description="Disordered" evidence="1">
    <location>
        <begin position="146"/>
        <end position="171"/>
    </location>
</feature>
<evidence type="ECO:0000256" key="1">
    <source>
        <dbReference type="SAM" id="MobiDB-lite"/>
    </source>
</evidence>
<dbReference type="EMBL" id="KL584982">
    <property type="protein sequence ID" value="KEQ84425.1"/>
    <property type="molecule type" value="Genomic_DNA"/>
</dbReference>
<feature type="region of interest" description="Disordered" evidence="1">
    <location>
        <begin position="708"/>
        <end position="742"/>
    </location>
</feature>
<feature type="domain" description="C2H2-type" evidence="2">
    <location>
        <begin position="427"/>
        <end position="449"/>
    </location>
</feature>
<dbReference type="AlphaFoldDB" id="A0A074XFY5"/>
<dbReference type="Proteomes" id="UP000030706">
    <property type="component" value="Unassembled WGS sequence"/>
</dbReference>